<name>A0A8T2RGF5_CERRI</name>
<dbReference type="EMBL" id="CM035432">
    <property type="protein sequence ID" value="KAH7294633.1"/>
    <property type="molecule type" value="Genomic_DNA"/>
</dbReference>
<reference evidence="1 2" key="1">
    <citation type="submission" date="2021-08" db="EMBL/GenBank/DDBJ databases">
        <title>WGS assembly of Ceratopteris richardii.</title>
        <authorList>
            <person name="Marchant D.B."/>
            <person name="Chen G."/>
            <person name="Jenkins J."/>
            <person name="Shu S."/>
            <person name="Leebens-Mack J."/>
            <person name="Grimwood J."/>
            <person name="Schmutz J."/>
            <person name="Soltis P."/>
            <person name="Soltis D."/>
            <person name="Chen Z.-H."/>
        </authorList>
    </citation>
    <scope>NUCLEOTIDE SEQUENCE [LARGE SCALE GENOMIC DNA]</scope>
    <source>
        <strain evidence="1">Whitten #5841</strain>
        <tissue evidence="1">Leaf</tissue>
    </source>
</reference>
<gene>
    <name evidence="1" type="ORF">KP509_27G010700</name>
</gene>
<dbReference type="Proteomes" id="UP000825935">
    <property type="component" value="Chromosome 27"/>
</dbReference>
<evidence type="ECO:0000313" key="2">
    <source>
        <dbReference type="Proteomes" id="UP000825935"/>
    </source>
</evidence>
<evidence type="ECO:0000313" key="1">
    <source>
        <dbReference type="EMBL" id="KAH7294633.1"/>
    </source>
</evidence>
<dbReference type="AlphaFoldDB" id="A0A8T2RGF5"/>
<accession>A0A8T2RGF5</accession>
<organism evidence="1 2">
    <name type="scientific">Ceratopteris richardii</name>
    <name type="common">Triangle waterfern</name>
    <dbReference type="NCBI Taxonomy" id="49495"/>
    <lineage>
        <taxon>Eukaryota</taxon>
        <taxon>Viridiplantae</taxon>
        <taxon>Streptophyta</taxon>
        <taxon>Embryophyta</taxon>
        <taxon>Tracheophyta</taxon>
        <taxon>Polypodiopsida</taxon>
        <taxon>Polypodiidae</taxon>
        <taxon>Polypodiales</taxon>
        <taxon>Pteridineae</taxon>
        <taxon>Pteridaceae</taxon>
        <taxon>Parkerioideae</taxon>
        <taxon>Ceratopteris</taxon>
    </lineage>
</organism>
<protein>
    <submittedName>
        <fullName evidence="1">Uncharacterized protein</fullName>
    </submittedName>
</protein>
<keyword evidence="2" id="KW-1185">Reference proteome</keyword>
<sequence>MHEDTHLWMCKVAVEEEKREKAREVGAKETHRSIQDPAYAPVVFPYEEFEPHGWAEILATMDVAINEEQWTPHCDEDGYDISVFSIEPIMGEAVLEECEPSPDTFEKF</sequence>
<proteinExistence type="predicted"/>
<comment type="caution">
    <text evidence="1">The sequence shown here is derived from an EMBL/GenBank/DDBJ whole genome shotgun (WGS) entry which is preliminary data.</text>
</comment>
<dbReference type="OrthoDB" id="10545234at2759"/>